<feature type="domain" description="AAA" evidence="1">
    <location>
        <begin position="4"/>
        <end position="55"/>
    </location>
</feature>
<proteinExistence type="predicted"/>
<comment type="caution">
    <text evidence="2">The sequence shown here is derived from an EMBL/GenBank/DDBJ whole genome shotgun (WGS) entry which is preliminary data.</text>
</comment>
<dbReference type="SUPFAM" id="SSF52540">
    <property type="entry name" value="P-loop containing nucleoside triphosphate hydrolases"/>
    <property type="match status" value="1"/>
</dbReference>
<dbReference type="AlphaFoldDB" id="A0A4Q7XYZ6"/>
<dbReference type="EMBL" id="SHKW01000007">
    <property type="protein sequence ID" value="RZU29642.1"/>
    <property type="molecule type" value="Genomic_DNA"/>
</dbReference>
<dbReference type="Gene3D" id="3.40.50.300">
    <property type="entry name" value="P-loop containing nucleotide triphosphate hydrolases"/>
    <property type="match status" value="1"/>
</dbReference>
<dbReference type="Proteomes" id="UP000292958">
    <property type="component" value="Unassembled WGS sequence"/>
</dbReference>
<protein>
    <submittedName>
        <fullName evidence="2">Plasmid segregation oscillating ATPase ParF</fullName>
    </submittedName>
</protein>
<dbReference type="InterPro" id="IPR027417">
    <property type="entry name" value="P-loop_NTPase"/>
</dbReference>
<dbReference type="InterPro" id="IPR025669">
    <property type="entry name" value="AAA_dom"/>
</dbReference>
<dbReference type="PANTHER" id="PTHR13696">
    <property type="entry name" value="P-LOOP CONTAINING NUCLEOSIDE TRIPHOSPHATE HYDROLASE"/>
    <property type="match status" value="1"/>
</dbReference>
<accession>A0A4Q7XYZ6</accession>
<keyword evidence="3" id="KW-1185">Reference proteome</keyword>
<gene>
    <name evidence="2" type="ORF">BDD14_6236</name>
</gene>
<dbReference type="CDD" id="cd02042">
    <property type="entry name" value="ParAB_family"/>
    <property type="match status" value="1"/>
</dbReference>
<dbReference type="PANTHER" id="PTHR13696:SF99">
    <property type="entry name" value="COBYRINIC ACID AC-DIAMIDE SYNTHASE"/>
    <property type="match status" value="1"/>
</dbReference>
<dbReference type="Pfam" id="PF13614">
    <property type="entry name" value="AAA_31"/>
    <property type="match status" value="2"/>
</dbReference>
<evidence type="ECO:0000313" key="3">
    <source>
        <dbReference type="Proteomes" id="UP000292958"/>
    </source>
</evidence>
<organism evidence="2 3">
    <name type="scientific">Edaphobacter modestus</name>
    <dbReference type="NCBI Taxonomy" id="388466"/>
    <lineage>
        <taxon>Bacteria</taxon>
        <taxon>Pseudomonadati</taxon>
        <taxon>Acidobacteriota</taxon>
        <taxon>Terriglobia</taxon>
        <taxon>Terriglobales</taxon>
        <taxon>Acidobacteriaceae</taxon>
        <taxon>Edaphobacter</taxon>
    </lineage>
</organism>
<feature type="domain" description="AAA" evidence="1">
    <location>
        <begin position="70"/>
        <end position="139"/>
    </location>
</feature>
<reference evidence="2 3" key="1">
    <citation type="submission" date="2019-02" db="EMBL/GenBank/DDBJ databases">
        <title>Genomic Encyclopedia of Archaeal and Bacterial Type Strains, Phase II (KMG-II): from individual species to whole genera.</title>
        <authorList>
            <person name="Goeker M."/>
        </authorList>
    </citation>
    <scope>NUCLEOTIDE SEQUENCE [LARGE SCALE GENOMIC DNA]</scope>
    <source>
        <strain evidence="2 3">DSM 18101</strain>
    </source>
</reference>
<dbReference type="OrthoDB" id="69313at2"/>
<dbReference type="InterPro" id="IPR050678">
    <property type="entry name" value="DNA_Partitioning_ATPase"/>
</dbReference>
<evidence type="ECO:0000259" key="1">
    <source>
        <dbReference type="Pfam" id="PF13614"/>
    </source>
</evidence>
<dbReference type="RefSeq" id="WP_130424897.1">
    <property type="nucleotide sequence ID" value="NZ_SHKW01000007.1"/>
</dbReference>
<name>A0A4Q7XYZ6_9BACT</name>
<dbReference type="PIRSF" id="PIRSF009320">
    <property type="entry name" value="Nuc_binding_HP_1000"/>
    <property type="match status" value="1"/>
</dbReference>
<evidence type="ECO:0000313" key="2">
    <source>
        <dbReference type="EMBL" id="RZU29642.1"/>
    </source>
</evidence>
<sequence>MAIIISIANQKGGAGKTTTAQQIAVELSVVGYRIHVIDMDPQASFTQWYRHRRKQGLNSFSVVTIPTGLLIEDLSELKQRSDLDIILIDCPGNIVDITMAAVQASDAVITPVRATGLDLEATKYMILFVASVMKENKNLRFMLFHNAKHASRRLDKEGEISLVKATKSIPGQRAFILKTAITDTAAVAEAGMTGLSVREYAPKSPSSSQYRKLIMEILECLKPADKQISASA</sequence>